<sequence length="217" mass="24581">MSVARFNERFDQWAATYDETVTDPTGEYAEVFAGYSRILARVADEVALPPGSVVVEIGVGTGNLTRELLARGYRVIGVEPSREMRQQAKRKLPDLDLRDGDFLHLPLSDERVAAFVSTYAFHHLTDEEKETALTQMAARLAPGGKVVFADTVFASEEERQACIEEARRKGHVHLLRDLETEFYPTLPVLETLYRRAGFAVSFERLNRYVWLSTAVRR</sequence>
<dbReference type="EC" id="2.1.1.-" evidence="4"/>
<gene>
    <name evidence="6" type="ORF">GCM10007043_13520</name>
</gene>
<proteinExistence type="inferred from homology"/>
<evidence type="ECO:0000313" key="7">
    <source>
        <dbReference type="Proteomes" id="UP000637720"/>
    </source>
</evidence>
<dbReference type="InterPro" id="IPR041698">
    <property type="entry name" value="Methyltransf_25"/>
</dbReference>
<dbReference type="Pfam" id="PF13649">
    <property type="entry name" value="Methyltransf_25"/>
    <property type="match status" value="1"/>
</dbReference>
<comment type="similarity">
    <text evidence="4">Belongs to the methyltransferase superfamily. YrrT family.</text>
</comment>
<comment type="caution">
    <text evidence="6">The sequence shown here is derived from an EMBL/GenBank/DDBJ whole genome shotgun (WGS) entry which is preliminary data.</text>
</comment>
<dbReference type="HAMAP" id="MF_02100">
    <property type="entry name" value="Methyltr_YrrT"/>
    <property type="match status" value="1"/>
</dbReference>
<dbReference type="RefSeq" id="WP_054672560.1">
    <property type="nucleotide sequence ID" value="NZ_BMOF01000023.1"/>
</dbReference>
<feature type="binding site" evidence="4">
    <location>
        <position position="79"/>
    </location>
    <ligand>
        <name>S-adenosyl-L-methionine</name>
        <dbReference type="ChEBI" id="CHEBI:59789"/>
    </ligand>
</feature>
<feature type="domain" description="Ribosomal RNA adenine methylase transferase N-terminal" evidence="5">
    <location>
        <begin position="38"/>
        <end position="160"/>
    </location>
</feature>
<feature type="binding site" evidence="4">
    <location>
        <position position="58"/>
    </location>
    <ligand>
        <name>S-adenosyl-L-methionine</name>
        <dbReference type="ChEBI" id="CHEBI:59789"/>
    </ligand>
</feature>
<dbReference type="Proteomes" id="UP000637720">
    <property type="component" value="Unassembled WGS sequence"/>
</dbReference>
<evidence type="ECO:0000256" key="4">
    <source>
        <dbReference type="HAMAP-Rule" id="MF_02100"/>
    </source>
</evidence>
<dbReference type="AlphaFoldDB" id="A0A8J3FAF6"/>
<dbReference type="EMBL" id="BMOF01000023">
    <property type="protein sequence ID" value="GGK00775.1"/>
    <property type="molecule type" value="Genomic_DNA"/>
</dbReference>
<accession>A0A8J3FAF6</accession>
<dbReference type="SUPFAM" id="SSF53335">
    <property type="entry name" value="S-adenosyl-L-methionine-dependent methyltransferases"/>
    <property type="match status" value="1"/>
</dbReference>
<name>A0A8J3FAF6_9BACI</name>
<dbReference type="Gene3D" id="3.40.50.150">
    <property type="entry name" value="Vaccinia Virus protein VP39"/>
    <property type="match status" value="1"/>
</dbReference>
<evidence type="ECO:0000256" key="1">
    <source>
        <dbReference type="ARBA" id="ARBA00022603"/>
    </source>
</evidence>
<evidence type="ECO:0000256" key="2">
    <source>
        <dbReference type="ARBA" id="ARBA00022679"/>
    </source>
</evidence>
<keyword evidence="7" id="KW-1185">Reference proteome</keyword>
<dbReference type="SMART" id="SM00650">
    <property type="entry name" value="rADc"/>
    <property type="match status" value="1"/>
</dbReference>
<reference evidence="6" key="1">
    <citation type="journal article" date="2014" name="Int. J. Syst. Evol. Microbiol.">
        <title>Complete genome sequence of Corynebacterium casei LMG S-19264T (=DSM 44701T), isolated from a smear-ripened cheese.</title>
        <authorList>
            <consortium name="US DOE Joint Genome Institute (JGI-PGF)"/>
            <person name="Walter F."/>
            <person name="Albersmeier A."/>
            <person name="Kalinowski J."/>
            <person name="Ruckert C."/>
        </authorList>
    </citation>
    <scope>NUCLEOTIDE SEQUENCE</scope>
    <source>
        <strain evidence="6">JCM 14719</strain>
    </source>
</reference>
<reference evidence="6" key="2">
    <citation type="submission" date="2020-09" db="EMBL/GenBank/DDBJ databases">
        <authorList>
            <person name="Sun Q."/>
            <person name="Ohkuma M."/>
        </authorList>
    </citation>
    <scope>NUCLEOTIDE SEQUENCE</scope>
    <source>
        <strain evidence="6">JCM 14719</strain>
    </source>
</reference>
<dbReference type="CDD" id="cd02440">
    <property type="entry name" value="AdoMet_MTases"/>
    <property type="match status" value="1"/>
</dbReference>
<evidence type="ECO:0000313" key="6">
    <source>
        <dbReference type="EMBL" id="GGK00775.1"/>
    </source>
</evidence>
<keyword evidence="3 4" id="KW-0949">S-adenosyl-L-methionine</keyword>
<organism evidence="6 7">
    <name type="scientific">Calditerricola satsumensis</name>
    <dbReference type="NCBI Taxonomy" id="373054"/>
    <lineage>
        <taxon>Bacteria</taxon>
        <taxon>Bacillati</taxon>
        <taxon>Bacillota</taxon>
        <taxon>Bacilli</taxon>
        <taxon>Bacillales</taxon>
        <taxon>Bacillaceae</taxon>
        <taxon>Calditerricola</taxon>
    </lineage>
</organism>
<dbReference type="InterPro" id="IPR020598">
    <property type="entry name" value="rRNA_Ade_methylase_Trfase_N"/>
</dbReference>
<dbReference type="GO" id="GO:0000179">
    <property type="term" value="F:rRNA (adenine-N6,N6-)-dimethyltransferase activity"/>
    <property type="evidence" value="ECO:0007669"/>
    <property type="project" value="InterPro"/>
</dbReference>
<keyword evidence="1 4" id="KW-0489">Methyltransferase</keyword>
<dbReference type="InterPro" id="IPR023553">
    <property type="entry name" value="Uncharacterised_MeTfrase_YrrT"/>
</dbReference>
<dbReference type="PANTHER" id="PTHR43861">
    <property type="entry name" value="TRANS-ACONITATE 2-METHYLTRANSFERASE-RELATED"/>
    <property type="match status" value="1"/>
</dbReference>
<evidence type="ECO:0000256" key="3">
    <source>
        <dbReference type="ARBA" id="ARBA00022691"/>
    </source>
</evidence>
<protein>
    <recommendedName>
        <fullName evidence="4">Uncharacterized methyltransferase GCM10007043_13520</fullName>
        <ecNumber evidence="4">2.1.1.-</ecNumber>
    </recommendedName>
</protein>
<feature type="binding site" evidence="4">
    <location>
        <position position="101"/>
    </location>
    <ligand>
        <name>S-adenosyl-L-methionine</name>
        <dbReference type="ChEBI" id="CHEBI:59789"/>
    </ligand>
</feature>
<dbReference type="InterPro" id="IPR029063">
    <property type="entry name" value="SAM-dependent_MTases_sf"/>
</dbReference>
<comment type="function">
    <text evidence="4">Could be a S-adenosyl-L-methionine-dependent methyltransferase.</text>
</comment>
<keyword evidence="2 4" id="KW-0808">Transferase</keyword>
<evidence type="ECO:0000259" key="5">
    <source>
        <dbReference type="SMART" id="SM00650"/>
    </source>
</evidence>